<dbReference type="Gene3D" id="3.20.20.370">
    <property type="entry name" value="Glycoside hydrolase/deacetylase"/>
    <property type="match status" value="1"/>
</dbReference>
<keyword evidence="3" id="KW-1185">Reference proteome</keyword>
<comment type="caution">
    <text evidence="2">The sequence shown here is derived from an EMBL/GenBank/DDBJ whole genome shotgun (WGS) entry which is preliminary data.</text>
</comment>
<dbReference type="Proteomes" id="UP001165524">
    <property type="component" value="Unassembled WGS sequence"/>
</dbReference>
<evidence type="ECO:0000313" key="3">
    <source>
        <dbReference type="Proteomes" id="UP001165524"/>
    </source>
</evidence>
<protein>
    <submittedName>
        <fullName evidence="2">Divergent polysaccharide deacetylase family protein</fullName>
    </submittedName>
</protein>
<accession>A0ABT0E5P6</accession>
<dbReference type="CDD" id="cd10936">
    <property type="entry name" value="CE4_DAC2"/>
    <property type="match status" value="1"/>
</dbReference>
<dbReference type="RefSeq" id="WP_246949856.1">
    <property type="nucleotide sequence ID" value="NZ_JALKII010000002.1"/>
</dbReference>
<dbReference type="PANTHER" id="PTHR30105">
    <property type="entry name" value="UNCHARACTERIZED YIBQ-RELATED"/>
    <property type="match status" value="1"/>
</dbReference>
<sequence length="322" mass="34363">MFHSARAPLTGLAARLLTLIAVALPWPAAGTPRIAIVIDDIGYHAERGLRAIRLPAALTCAVIPLSPHGPRLAREAAQQGCEVIIHMPMAANNGQPLDAGGIDTHMAAELIQARISEAFDLLPQARGLNNHMGSLATSDPATMDAVMASLARHGAFFLDSRTSAQSVGESAARRHGLPAAGRDVFLDNQRDLLAINEQFNQLLRIARRRGSAIAIGHPYPETLEYLERVLPLMPQAGIEIVPVSRLLRAGDAPELPRNTGPGRRPEEPFTTPQRPPSAPQAHPGPGGAGQLPPKHENKHEKQPAALPEKGRLPPTVSAQPRS</sequence>
<proteinExistence type="predicted"/>
<evidence type="ECO:0000313" key="2">
    <source>
        <dbReference type="EMBL" id="MCK0537148.1"/>
    </source>
</evidence>
<gene>
    <name evidence="2" type="ORF">MU846_05440</name>
</gene>
<reference evidence="2" key="1">
    <citation type="submission" date="2022-04" db="EMBL/GenBank/DDBJ databases">
        <title>Alcanivorax sp. CY1518 draft genome sequence.</title>
        <authorList>
            <person name="Zhao G."/>
            <person name="An M."/>
        </authorList>
    </citation>
    <scope>NUCLEOTIDE SEQUENCE</scope>
    <source>
        <strain evidence="2">CY1518</strain>
    </source>
</reference>
<dbReference type="InterPro" id="IPR006837">
    <property type="entry name" value="Divergent_DAC"/>
</dbReference>
<name>A0ABT0E5P6_9GAMM</name>
<dbReference type="Pfam" id="PF04748">
    <property type="entry name" value="Polysacc_deac_2"/>
    <property type="match status" value="1"/>
</dbReference>
<organism evidence="2 3">
    <name type="scientific">Alcanivorax quisquiliarum</name>
    <dbReference type="NCBI Taxonomy" id="2933565"/>
    <lineage>
        <taxon>Bacteria</taxon>
        <taxon>Pseudomonadati</taxon>
        <taxon>Pseudomonadota</taxon>
        <taxon>Gammaproteobacteria</taxon>
        <taxon>Oceanospirillales</taxon>
        <taxon>Alcanivoracaceae</taxon>
        <taxon>Alcanivorax</taxon>
    </lineage>
</organism>
<dbReference type="PANTHER" id="PTHR30105:SF2">
    <property type="entry name" value="DIVERGENT POLYSACCHARIDE DEACETYLASE SUPERFAMILY"/>
    <property type="match status" value="1"/>
</dbReference>
<dbReference type="InterPro" id="IPR011330">
    <property type="entry name" value="Glyco_hydro/deAcase_b/a-brl"/>
</dbReference>
<evidence type="ECO:0000256" key="1">
    <source>
        <dbReference type="SAM" id="MobiDB-lite"/>
    </source>
</evidence>
<feature type="compositionally biased region" description="Basic and acidic residues" evidence="1">
    <location>
        <begin position="293"/>
        <end position="302"/>
    </location>
</feature>
<feature type="region of interest" description="Disordered" evidence="1">
    <location>
        <begin position="251"/>
        <end position="322"/>
    </location>
</feature>
<dbReference type="SUPFAM" id="SSF88713">
    <property type="entry name" value="Glycoside hydrolase/deacetylase"/>
    <property type="match status" value="1"/>
</dbReference>
<dbReference type="EMBL" id="JALKII010000002">
    <property type="protein sequence ID" value="MCK0537148.1"/>
    <property type="molecule type" value="Genomic_DNA"/>
</dbReference>